<organism evidence="6 7">
    <name type="scientific">Pandoraea faecigallinarum</name>
    <dbReference type="NCBI Taxonomy" id="656179"/>
    <lineage>
        <taxon>Bacteria</taxon>
        <taxon>Pseudomonadati</taxon>
        <taxon>Pseudomonadota</taxon>
        <taxon>Betaproteobacteria</taxon>
        <taxon>Burkholderiales</taxon>
        <taxon>Burkholderiaceae</taxon>
        <taxon>Pandoraea</taxon>
    </lineage>
</organism>
<evidence type="ECO:0000256" key="2">
    <source>
        <dbReference type="ARBA" id="ARBA00022801"/>
    </source>
</evidence>
<accession>A0A0H3X2J3</accession>
<dbReference type="KEGG" id="pfg:AB870_20595"/>
<keyword evidence="7" id="KW-1185">Reference proteome</keyword>
<dbReference type="PRINTS" id="PR00502">
    <property type="entry name" value="NUDIXFAMILY"/>
</dbReference>
<dbReference type="PROSITE" id="PS00893">
    <property type="entry name" value="NUDIX_BOX"/>
    <property type="match status" value="1"/>
</dbReference>
<evidence type="ECO:0000256" key="1">
    <source>
        <dbReference type="ARBA" id="ARBA00001946"/>
    </source>
</evidence>
<dbReference type="InterPro" id="IPR029401">
    <property type="entry name" value="Nudix_N"/>
</dbReference>
<evidence type="ECO:0000256" key="3">
    <source>
        <dbReference type="ARBA" id="ARBA00022842"/>
    </source>
</evidence>
<comment type="similarity">
    <text evidence="4">Belongs to the Nudix hydrolase family.</text>
</comment>
<name>A0A0H3X2J3_9BURK</name>
<keyword evidence="3" id="KW-0460">Magnesium</keyword>
<dbReference type="Pfam" id="PF00293">
    <property type="entry name" value="NUDIX"/>
    <property type="match status" value="1"/>
</dbReference>
<dbReference type="Pfam" id="PF14803">
    <property type="entry name" value="Zn_ribbon_Nudix"/>
    <property type="match status" value="1"/>
</dbReference>
<keyword evidence="2 4" id="KW-0378">Hydrolase</keyword>
<dbReference type="InterPro" id="IPR015797">
    <property type="entry name" value="NUDIX_hydrolase-like_dom_sf"/>
</dbReference>
<proteinExistence type="inferred from homology"/>
<protein>
    <submittedName>
        <fullName evidence="6">ADP-ribose pyrophosphatase</fullName>
    </submittedName>
</protein>
<dbReference type="AlphaFoldDB" id="A0A0H3X2J3"/>
<dbReference type="STRING" id="656179.AB870_20595"/>
<reference evidence="6" key="1">
    <citation type="submission" date="2016-06" db="EMBL/GenBank/DDBJ databases">
        <title>Complete Genome Sequence of Pandoraea faecigallinarum DSM-23572.</title>
        <authorList>
            <person name="Yong D."/>
            <person name="Ee R."/>
            <person name="Lim Y.-L."/>
            <person name="Yin W.-F."/>
            <person name="Chan K.-G."/>
        </authorList>
    </citation>
    <scope>NUCLEOTIDE SEQUENCE</scope>
    <source>
        <strain evidence="6">DSM 23572</strain>
    </source>
</reference>
<evidence type="ECO:0000256" key="4">
    <source>
        <dbReference type="RuleBase" id="RU003476"/>
    </source>
</evidence>
<dbReference type="InterPro" id="IPR020476">
    <property type="entry name" value="Nudix_hydrolase"/>
</dbReference>
<evidence type="ECO:0000259" key="5">
    <source>
        <dbReference type="PROSITE" id="PS51462"/>
    </source>
</evidence>
<dbReference type="SUPFAM" id="SSF55811">
    <property type="entry name" value="Nudix"/>
    <property type="match status" value="1"/>
</dbReference>
<gene>
    <name evidence="6" type="ORF">AB870_20595</name>
</gene>
<dbReference type="InterPro" id="IPR000086">
    <property type="entry name" value="NUDIX_hydrolase_dom"/>
</dbReference>
<sequence>MNRRPPIQFCSACGHPVELRIPPGDNRERHVCTHCGTIHYQNPRNVLGTVPVWGDQVLLCKRAIEPRLGYWTLPAGFMEIGETTSQAAARETLEEAGAVVDVGALFSLLNVPHVNQVHIFYLAQMREPQFAAGEESLEVALFSEDEIPWDDIAFPTVAKTLRYFFEDRRTGAFGVHLEAAADNVAAPGVPVPSLPVHTAHTEDILTPMLRV</sequence>
<dbReference type="PROSITE" id="PS51462">
    <property type="entry name" value="NUDIX"/>
    <property type="match status" value="1"/>
</dbReference>
<feature type="domain" description="Nudix hydrolase" evidence="5">
    <location>
        <begin position="39"/>
        <end position="165"/>
    </location>
</feature>
<dbReference type="CDD" id="cd04511">
    <property type="entry name" value="NUDIX_Hydrolase"/>
    <property type="match status" value="1"/>
</dbReference>
<dbReference type="Proteomes" id="UP000035651">
    <property type="component" value="Chromosome"/>
</dbReference>
<comment type="cofactor">
    <cofactor evidence="1">
        <name>Mg(2+)</name>
        <dbReference type="ChEBI" id="CHEBI:18420"/>
    </cofactor>
</comment>
<dbReference type="OrthoDB" id="5417595at2"/>
<dbReference type="GO" id="GO:0016787">
    <property type="term" value="F:hydrolase activity"/>
    <property type="evidence" value="ECO:0007669"/>
    <property type="project" value="UniProtKB-KW"/>
</dbReference>
<dbReference type="PANTHER" id="PTHR43222">
    <property type="entry name" value="NUDIX HYDROLASE 23"/>
    <property type="match status" value="1"/>
</dbReference>
<dbReference type="Gene3D" id="3.90.79.10">
    <property type="entry name" value="Nucleoside Triphosphate Pyrophosphohydrolase"/>
    <property type="match status" value="1"/>
</dbReference>
<dbReference type="EMBL" id="CP011807">
    <property type="protein sequence ID" value="AKM33061.2"/>
    <property type="molecule type" value="Genomic_DNA"/>
</dbReference>
<dbReference type="Gene3D" id="2.20.70.10">
    <property type="match status" value="1"/>
</dbReference>
<dbReference type="PANTHER" id="PTHR43222:SF2">
    <property type="entry name" value="NUDIX HYDROLASE 23, CHLOROPLASTIC"/>
    <property type="match status" value="1"/>
</dbReference>
<evidence type="ECO:0000313" key="7">
    <source>
        <dbReference type="Proteomes" id="UP000035651"/>
    </source>
</evidence>
<evidence type="ECO:0000313" key="6">
    <source>
        <dbReference type="EMBL" id="AKM33061.2"/>
    </source>
</evidence>
<dbReference type="InterPro" id="IPR020084">
    <property type="entry name" value="NUDIX_hydrolase_CS"/>
</dbReference>